<dbReference type="InterPro" id="IPR029044">
    <property type="entry name" value="Nucleotide-diphossugar_trans"/>
</dbReference>
<sequence>MVDQPPRFVSVTPMKNEGPFVLEWVAHNQAIGIDQMVVMTNDCTDGTDALLERLDQRGVLIHVDNNSRRATSPQKRAYKRFLQMEIAGPEDWVIVIDADEQINVKTGDNTLKSLVDAVPDAKMISMTWRLFGNAGVVQYEDRFLSEQFRRAAPERKPRPAQAWGLKTMFQRRLWDAIGVHRPKRPTVDRMEDCHWYNGSGQPMPERYFTSSWRSARDSVGYDLVQLNHYALKSCESYLVKKVRGRAHHTGDSLGLEYWNIMNQNAVVETSIDAIAARKRDCFDDLMSDPETARLHHQSCELHRKQISELLGTSEMQELMHQMTTQADTVTKGAT</sequence>
<evidence type="ECO:0008006" key="3">
    <source>
        <dbReference type="Google" id="ProtNLM"/>
    </source>
</evidence>
<accession>A0A238JRX8</accession>
<reference evidence="2" key="1">
    <citation type="submission" date="2017-05" db="EMBL/GenBank/DDBJ databases">
        <authorList>
            <person name="Rodrigo-Torres L."/>
            <person name="Arahal R. D."/>
            <person name="Lucena T."/>
        </authorList>
    </citation>
    <scope>NUCLEOTIDE SEQUENCE [LARGE SCALE GENOMIC DNA]</scope>
    <source>
        <strain evidence="2">CECT 8715</strain>
    </source>
</reference>
<gene>
    <name evidence="1" type="ORF">RUA8715_00160</name>
</gene>
<dbReference type="EMBL" id="FXYG01000001">
    <property type="protein sequence ID" value="SMX33409.1"/>
    <property type="molecule type" value="Genomic_DNA"/>
</dbReference>
<evidence type="ECO:0000313" key="1">
    <source>
        <dbReference type="EMBL" id="SMX33409.1"/>
    </source>
</evidence>
<keyword evidence="2" id="KW-1185">Reference proteome</keyword>
<protein>
    <recommendedName>
        <fullName evidence="3">Glycosyl transferase family 2</fullName>
    </recommendedName>
</protein>
<evidence type="ECO:0000313" key="2">
    <source>
        <dbReference type="Proteomes" id="UP000202485"/>
    </source>
</evidence>
<organism evidence="1 2">
    <name type="scientific">Ruegeria arenilitoris</name>
    <dbReference type="NCBI Taxonomy" id="1173585"/>
    <lineage>
        <taxon>Bacteria</taxon>
        <taxon>Pseudomonadati</taxon>
        <taxon>Pseudomonadota</taxon>
        <taxon>Alphaproteobacteria</taxon>
        <taxon>Rhodobacterales</taxon>
        <taxon>Roseobacteraceae</taxon>
        <taxon>Ruegeria</taxon>
    </lineage>
</organism>
<dbReference type="Pfam" id="PF13704">
    <property type="entry name" value="Glyco_tranf_2_4"/>
    <property type="match status" value="1"/>
</dbReference>
<name>A0A238JRX8_9RHOB</name>
<dbReference type="CDD" id="cd00761">
    <property type="entry name" value="Glyco_tranf_GTA_type"/>
    <property type="match status" value="1"/>
</dbReference>
<dbReference type="RefSeq" id="WP_093962927.1">
    <property type="nucleotide sequence ID" value="NZ_JBHTJJ010000001.1"/>
</dbReference>
<dbReference type="OrthoDB" id="4964299at2"/>
<dbReference type="Proteomes" id="UP000202485">
    <property type="component" value="Unassembled WGS sequence"/>
</dbReference>
<dbReference type="AlphaFoldDB" id="A0A238JRX8"/>
<proteinExistence type="predicted"/>
<dbReference type="SUPFAM" id="SSF53448">
    <property type="entry name" value="Nucleotide-diphospho-sugar transferases"/>
    <property type="match status" value="1"/>
</dbReference>